<dbReference type="RefSeq" id="WP_378976447.1">
    <property type="nucleotide sequence ID" value="NZ_JBHTBJ010000047.1"/>
</dbReference>
<sequence>MSILLRAAALGAAAGGRSVTPLAALADRGTLRVAARLAALGELVVDKLPGTPSRLAPAPLAGRVVIGALSAAIYAHRQGRSVLLPAAVAGAAAYAASYAGAGWRALAGRHGLDLPAALAEDAATVALARSAVS</sequence>
<accession>A0ABW2I359</accession>
<comment type="caution">
    <text evidence="1">The sequence shown here is derived from an EMBL/GenBank/DDBJ whole genome shotgun (WGS) entry which is preliminary data.</text>
</comment>
<evidence type="ECO:0000313" key="2">
    <source>
        <dbReference type="Proteomes" id="UP001596548"/>
    </source>
</evidence>
<name>A0ABW2I359_9ACTN</name>
<evidence type="ECO:0008006" key="3">
    <source>
        <dbReference type="Google" id="ProtNLM"/>
    </source>
</evidence>
<protein>
    <recommendedName>
        <fullName evidence="3">DUF4126 domain-containing protein</fullName>
    </recommendedName>
</protein>
<gene>
    <name evidence="1" type="ORF">ACFQS1_35390</name>
</gene>
<organism evidence="1 2">
    <name type="scientific">Paractinoplanes rhizophilus</name>
    <dbReference type="NCBI Taxonomy" id="1416877"/>
    <lineage>
        <taxon>Bacteria</taxon>
        <taxon>Bacillati</taxon>
        <taxon>Actinomycetota</taxon>
        <taxon>Actinomycetes</taxon>
        <taxon>Micromonosporales</taxon>
        <taxon>Micromonosporaceae</taxon>
        <taxon>Paractinoplanes</taxon>
    </lineage>
</organism>
<reference evidence="2" key="1">
    <citation type="journal article" date="2019" name="Int. J. Syst. Evol. Microbiol.">
        <title>The Global Catalogue of Microorganisms (GCM) 10K type strain sequencing project: providing services to taxonomists for standard genome sequencing and annotation.</title>
        <authorList>
            <consortium name="The Broad Institute Genomics Platform"/>
            <consortium name="The Broad Institute Genome Sequencing Center for Infectious Disease"/>
            <person name="Wu L."/>
            <person name="Ma J."/>
        </authorList>
    </citation>
    <scope>NUCLEOTIDE SEQUENCE [LARGE SCALE GENOMIC DNA]</scope>
    <source>
        <strain evidence="2">XZYJT-10</strain>
    </source>
</reference>
<dbReference type="EMBL" id="JBHTBJ010000047">
    <property type="protein sequence ID" value="MFC7279276.1"/>
    <property type="molecule type" value="Genomic_DNA"/>
</dbReference>
<keyword evidence="2" id="KW-1185">Reference proteome</keyword>
<dbReference type="Proteomes" id="UP001596548">
    <property type="component" value="Unassembled WGS sequence"/>
</dbReference>
<evidence type="ECO:0000313" key="1">
    <source>
        <dbReference type="EMBL" id="MFC7279276.1"/>
    </source>
</evidence>
<proteinExistence type="predicted"/>